<dbReference type="PROSITE" id="PS51885">
    <property type="entry name" value="NEPRILYSIN"/>
    <property type="match status" value="1"/>
</dbReference>
<dbReference type="Gene3D" id="1.10.1380.10">
    <property type="entry name" value="Neutral endopeptidase , domain2"/>
    <property type="match status" value="1"/>
</dbReference>
<evidence type="ECO:0000256" key="6">
    <source>
        <dbReference type="ARBA" id="ARBA00022833"/>
    </source>
</evidence>
<protein>
    <submittedName>
        <fullName evidence="11">M13 family metallopeptidase</fullName>
    </submittedName>
</protein>
<keyword evidence="8" id="KW-0732">Signal</keyword>
<dbReference type="GO" id="GO:0016485">
    <property type="term" value="P:protein processing"/>
    <property type="evidence" value="ECO:0007669"/>
    <property type="project" value="TreeGrafter"/>
</dbReference>
<feature type="chain" id="PRO_5036681518" evidence="8">
    <location>
        <begin position="25"/>
        <end position="674"/>
    </location>
</feature>
<evidence type="ECO:0000259" key="9">
    <source>
        <dbReference type="Pfam" id="PF01431"/>
    </source>
</evidence>
<dbReference type="Pfam" id="PF01431">
    <property type="entry name" value="Peptidase_M13"/>
    <property type="match status" value="1"/>
</dbReference>
<name>A0A933SA00_UNCEI</name>
<dbReference type="PANTHER" id="PTHR11733:SF167">
    <property type="entry name" value="FI17812P1-RELATED"/>
    <property type="match status" value="1"/>
</dbReference>
<evidence type="ECO:0000313" key="11">
    <source>
        <dbReference type="EMBL" id="MBI5168454.1"/>
    </source>
</evidence>
<dbReference type="InterPro" id="IPR000718">
    <property type="entry name" value="Peptidase_M13"/>
</dbReference>
<evidence type="ECO:0000259" key="10">
    <source>
        <dbReference type="Pfam" id="PF05649"/>
    </source>
</evidence>
<dbReference type="EMBL" id="JACRIW010000024">
    <property type="protein sequence ID" value="MBI5168454.1"/>
    <property type="molecule type" value="Genomic_DNA"/>
</dbReference>
<dbReference type="CDD" id="cd08662">
    <property type="entry name" value="M13"/>
    <property type="match status" value="1"/>
</dbReference>
<comment type="cofactor">
    <cofactor evidence="1">
        <name>Zn(2+)</name>
        <dbReference type="ChEBI" id="CHEBI:29105"/>
    </cofactor>
</comment>
<sequence length="674" mass="74722">MRRSPLVPTLALAAIALVAPSADAAERSFWNRADMDTTCPPCRDFYQFAEGGWLANTKMPAGYSSYGGFEELADRNEAVLRGILERAAADKGAKSGSDVRRIGDYYAACLDSAQAERAGLAPLKPELEGIDGVKTTRDLAAQLGWMHANGAGAGFGFGAGPDARRSTLTIALAVQGGLGMPERDYYLKTDSASVALRAEYVAHVGRLFGLIGRPDPFGEAARVLALETQLAQASMTRQQRRDPRAVYHKVPFDTLRAWTPGLDWDAYFGRRAMRAPDSINVMQPDFFRGLAACVAGTPLADWQAYLRWHVLRDASPLLSQAFVDEDFAWRRRLTGASEMLPRWKRCIAATDGDLGDLLGREFVKVKFPPAARARALAMVDRLEEALGERIDALEWMSDTTKAAAHVKLKAFADKIGYPDKWKAYEGVAIARTSWIENRRAVNRWDEARTIARIGRPVDKGEWAMSAPTVNAFYSSAFNSINFPAGILQPPFYDPEWDDALNYGAMGAVIGHEMTHGFDDRGRQFDADGNLRDWWTPGDAARYRARADKVVEQFDAYTVNDTLHLNGRVTLGENIADLGGLAVAYAAFEKATAGRPRVIRDGFTPEQRFFLAWARVWRTLETPEDLATLVATDPHSPAIWRVNGPYSNLEEFARAWGCKEGDPMVRKRELRARIW</sequence>
<evidence type="ECO:0000256" key="7">
    <source>
        <dbReference type="ARBA" id="ARBA00023049"/>
    </source>
</evidence>
<dbReference type="GO" id="GO:0046872">
    <property type="term" value="F:metal ion binding"/>
    <property type="evidence" value="ECO:0007669"/>
    <property type="project" value="UniProtKB-KW"/>
</dbReference>
<evidence type="ECO:0000256" key="3">
    <source>
        <dbReference type="ARBA" id="ARBA00022670"/>
    </source>
</evidence>
<keyword evidence="6" id="KW-0862">Zinc</keyword>
<accession>A0A933SA00</accession>
<dbReference type="InterPro" id="IPR024079">
    <property type="entry name" value="MetalloPept_cat_dom_sf"/>
</dbReference>
<proteinExistence type="inferred from homology"/>
<dbReference type="PRINTS" id="PR00786">
    <property type="entry name" value="NEPRILYSIN"/>
</dbReference>
<dbReference type="PANTHER" id="PTHR11733">
    <property type="entry name" value="ZINC METALLOPROTEASE FAMILY M13 NEPRILYSIN-RELATED"/>
    <property type="match status" value="1"/>
</dbReference>
<dbReference type="Gene3D" id="3.40.390.10">
    <property type="entry name" value="Collagenase (Catalytic Domain)"/>
    <property type="match status" value="1"/>
</dbReference>
<dbReference type="Proteomes" id="UP000696931">
    <property type="component" value="Unassembled WGS sequence"/>
</dbReference>
<dbReference type="InterPro" id="IPR008753">
    <property type="entry name" value="Peptidase_M13_N"/>
</dbReference>
<comment type="similarity">
    <text evidence="2">Belongs to the peptidase M13 family.</text>
</comment>
<evidence type="ECO:0000256" key="1">
    <source>
        <dbReference type="ARBA" id="ARBA00001947"/>
    </source>
</evidence>
<evidence type="ECO:0000256" key="4">
    <source>
        <dbReference type="ARBA" id="ARBA00022723"/>
    </source>
</evidence>
<feature type="domain" description="Peptidase M13 N-terminal" evidence="10">
    <location>
        <begin position="41"/>
        <end position="418"/>
    </location>
</feature>
<evidence type="ECO:0000313" key="12">
    <source>
        <dbReference type="Proteomes" id="UP000696931"/>
    </source>
</evidence>
<dbReference type="SUPFAM" id="SSF55486">
    <property type="entry name" value="Metalloproteases ('zincins'), catalytic domain"/>
    <property type="match status" value="1"/>
</dbReference>
<gene>
    <name evidence="11" type="ORF">HZA61_03100</name>
</gene>
<dbReference type="GO" id="GO:0004222">
    <property type="term" value="F:metalloendopeptidase activity"/>
    <property type="evidence" value="ECO:0007669"/>
    <property type="project" value="InterPro"/>
</dbReference>
<evidence type="ECO:0000256" key="8">
    <source>
        <dbReference type="SAM" id="SignalP"/>
    </source>
</evidence>
<keyword evidence="4" id="KW-0479">Metal-binding</keyword>
<feature type="signal peptide" evidence="8">
    <location>
        <begin position="1"/>
        <end position="24"/>
    </location>
</feature>
<comment type="caution">
    <text evidence="11">The sequence shown here is derived from an EMBL/GenBank/DDBJ whole genome shotgun (WGS) entry which is preliminary data.</text>
</comment>
<dbReference type="Pfam" id="PF05649">
    <property type="entry name" value="Peptidase_M13_N"/>
    <property type="match status" value="1"/>
</dbReference>
<evidence type="ECO:0000256" key="2">
    <source>
        <dbReference type="ARBA" id="ARBA00007357"/>
    </source>
</evidence>
<dbReference type="AlphaFoldDB" id="A0A933SA00"/>
<reference evidence="11" key="1">
    <citation type="submission" date="2020-07" db="EMBL/GenBank/DDBJ databases">
        <title>Huge and variable diversity of episymbiotic CPR bacteria and DPANN archaea in groundwater ecosystems.</title>
        <authorList>
            <person name="He C.Y."/>
            <person name="Keren R."/>
            <person name="Whittaker M."/>
            <person name="Farag I.F."/>
            <person name="Doudna J."/>
            <person name="Cate J.H.D."/>
            <person name="Banfield J.F."/>
        </authorList>
    </citation>
    <scope>NUCLEOTIDE SEQUENCE</scope>
    <source>
        <strain evidence="11">NC_groundwater_1813_Pr3_B-0.1um_71_17</strain>
    </source>
</reference>
<organism evidence="11 12">
    <name type="scientific">Eiseniibacteriota bacterium</name>
    <dbReference type="NCBI Taxonomy" id="2212470"/>
    <lineage>
        <taxon>Bacteria</taxon>
        <taxon>Candidatus Eiseniibacteriota</taxon>
    </lineage>
</organism>
<keyword evidence="5" id="KW-0378">Hydrolase</keyword>
<keyword evidence="7" id="KW-0482">Metalloprotease</keyword>
<feature type="domain" description="Peptidase M13 C-terminal" evidence="9">
    <location>
        <begin position="470"/>
        <end position="668"/>
    </location>
</feature>
<dbReference type="InterPro" id="IPR042089">
    <property type="entry name" value="Peptidase_M13_dom_2"/>
</dbReference>
<evidence type="ECO:0000256" key="5">
    <source>
        <dbReference type="ARBA" id="ARBA00022801"/>
    </source>
</evidence>
<keyword evidence="3" id="KW-0645">Protease</keyword>
<dbReference type="InterPro" id="IPR018497">
    <property type="entry name" value="Peptidase_M13_C"/>
</dbReference>
<dbReference type="GO" id="GO:0005886">
    <property type="term" value="C:plasma membrane"/>
    <property type="evidence" value="ECO:0007669"/>
    <property type="project" value="TreeGrafter"/>
</dbReference>